<name>A0A6A6NXW0_9PEZI</name>
<organism evidence="1 2">
    <name type="scientific">Lineolata rhizophorae</name>
    <dbReference type="NCBI Taxonomy" id="578093"/>
    <lineage>
        <taxon>Eukaryota</taxon>
        <taxon>Fungi</taxon>
        <taxon>Dikarya</taxon>
        <taxon>Ascomycota</taxon>
        <taxon>Pezizomycotina</taxon>
        <taxon>Dothideomycetes</taxon>
        <taxon>Dothideomycetes incertae sedis</taxon>
        <taxon>Lineolatales</taxon>
        <taxon>Lineolataceae</taxon>
        <taxon>Lineolata</taxon>
    </lineage>
</organism>
<keyword evidence="2" id="KW-1185">Reference proteome</keyword>
<evidence type="ECO:0000313" key="1">
    <source>
        <dbReference type="EMBL" id="KAF2456317.1"/>
    </source>
</evidence>
<accession>A0A6A6NXW0</accession>
<dbReference type="Proteomes" id="UP000799766">
    <property type="component" value="Unassembled WGS sequence"/>
</dbReference>
<proteinExistence type="predicted"/>
<gene>
    <name evidence="1" type="ORF">BDY21DRAFT_47956</name>
</gene>
<dbReference type="EMBL" id="MU001683">
    <property type="protein sequence ID" value="KAF2456317.1"/>
    <property type="molecule type" value="Genomic_DNA"/>
</dbReference>
<protein>
    <submittedName>
        <fullName evidence="1">Uncharacterized protein</fullName>
    </submittedName>
</protein>
<evidence type="ECO:0000313" key="2">
    <source>
        <dbReference type="Proteomes" id="UP000799766"/>
    </source>
</evidence>
<dbReference type="AlphaFoldDB" id="A0A6A6NXW0"/>
<reference evidence="1" key="1">
    <citation type="journal article" date="2020" name="Stud. Mycol.">
        <title>101 Dothideomycetes genomes: a test case for predicting lifestyles and emergence of pathogens.</title>
        <authorList>
            <person name="Haridas S."/>
            <person name="Albert R."/>
            <person name="Binder M."/>
            <person name="Bloem J."/>
            <person name="Labutti K."/>
            <person name="Salamov A."/>
            <person name="Andreopoulos B."/>
            <person name="Baker S."/>
            <person name="Barry K."/>
            <person name="Bills G."/>
            <person name="Bluhm B."/>
            <person name="Cannon C."/>
            <person name="Castanera R."/>
            <person name="Culley D."/>
            <person name="Daum C."/>
            <person name="Ezra D."/>
            <person name="Gonzalez J."/>
            <person name="Henrissat B."/>
            <person name="Kuo A."/>
            <person name="Liang C."/>
            <person name="Lipzen A."/>
            <person name="Lutzoni F."/>
            <person name="Magnuson J."/>
            <person name="Mondo S."/>
            <person name="Nolan M."/>
            <person name="Ohm R."/>
            <person name="Pangilinan J."/>
            <person name="Park H.-J."/>
            <person name="Ramirez L."/>
            <person name="Alfaro M."/>
            <person name="Sun H."/>
            <person name="Tritt A."/>
            <person name="Yoshinaga Y."/>
            <person name="Zwiers L.-H."/>
            <person name="Turgeon B."/>
            <person name="Goodwin S."/>
            <person name="Spatafora J."/>
            <person name="Crous P."/>
            <person name="Grigoriev I."/>
        </authorList>
    </citation>
    <scope>NUCLEOTIDE SEQUENCE</scope>
    <source>
        <strain evidence="1">ATCC 16933</strain>
    </source>
</reference>
<sequence>MPTPAPPLSSQVQPATSNRSSAEPAALLFALLSAYRHSRLYSVIYRNVGELERLRWGRRDLTGRARAFELLIHTVATSLLLRFLRGLRDLVTPSWNGGIAVRARAGSPFNVYVTLIVMACTVDLFDTDPSSRFHVLLLFWIVHFITFSELR</sequence>